<name>A0A9D3W7B5_9ROSI</name>
<dbReference type="Proteomes" id="UP000828251">
    <property type="component" value="Unassembled WGS sequence"/>
</dbReference>
<comment type="caution">
    <text evidence="2">The sequence shown here is derived from an EMBL/GenBank/DDBJ whole genome shotgun (WGS) entry which is preliminary data.</text>
</comment>
<dbReference type="EMBL" id="JAIQCV010000003">
    <property type="protein sequence ID" value="KAH1114292.1"/>
    <property type="molecule type" value="Genomic_DNA"/>
</dbReference>
<reference evidence="2 3" key="1">
    <citation type="journal article" date="2021" name="Plant Biotechnol. J.">
        <title>Multi-omics assisted identification of the key and species-specific regulatory components of drought-tolerant mechanisms in Gossypium stocksii.</title>
        <authorList>
            <person name="Yu D."/>
            <person name="Ke L."/>
            <person name="Zhang D."/>
            <person name="Wu Y."/>
            <person name="Sun Y."/>
            <person name="Mei J."/>
            <person name="Sun J."/>
            <person name="Sun Y."/>
        </authorList>
    </citation>
    <scope>NUCLEOTIDE SEQUENCE [LARGE SCALE GENOMIC DNA]</scope>
    <source>
        <strain evidence="3">cv. E1</strain>
        <tissue evidence="2">Leaf</tissue>
    </source>
</reference>
<accession>A0A9D3W7B5</accession>
<proteinExistence type="predicted"/>
<evidence type="ECO:0000313" key="3">
    <source>
        <dbReference type="Proteomes" id="UP000828251"/>
    </source>
</evidence>
<keyword evidence="3" id="KW-1185">Reference proteome</keyword>
<organism evidence="2 3">
    <name type="scientific">Gossypium stocksii</name>
    <dbReference type="NCBI Taxonomy" id="47602"/>
    <lineage>
        <taxon>Eukaryota</taxon>
        <taxon>Viridiplantae</taxon>
        <taxon>Streptophyta</taxon>
        <taxon>Embryophyta</taxon>
        <taxon>Tracheophyta</taxon>
        <taxon>Spermatophyta</taxon>
        <taxon>Magnoliopsida</taxon>
        <taxon>eudicotyledons</taxon>
        <taxon>Gunneridae</taxon>
        <taxon>Pentapetalae</taxon>
        <taxon>rosids</taxon>
        <taxon>malvids</taxon>
        <taxon>Malvales</taxon>
        <taxon>Malvaceae</taxon>
        <taxon>Malvoideae</taxon>
        <taxon>Gossypium</taxon>
    </lineage>
</organism>
<feature type="region of interest" description="Disordered" evidence="1">
    <location>
        <begin position="18"/>
        <end position="47"/>
    </location>
</feature>
<sequence>MNVAPFIADDDAITIPSTAGGDVNMVPSVGENTNPTTNDAKPDVDGGNDDVMSFSLDITPKSFACTNYFGGHGSSLLGALLSLTILEAAALRLQALILQLGALLSLTIMKATALHLRALW</sequence>
<evidence type="ECO:0000256" key="1">
    <source>
        <dbReference type="SAM" id="MobiDB-lite"/>
    </source>
</evidence>
<feature type="compositionally biased region" description="Polar residues" evidence="1">
    <location>
        <begin position="30"/>
        <end position="39"/>
    </location>
</feature>
<gene>
    <name evidence="2" type="ORF">J1N35_007670</name>
</gene>
<dbReference type="AlphaFoldDB" id="A0A9D3W7B5"/>
<protein>
    <submittedName>
        <fullName evidence="2">Uncharacterized protein</fullName>
    </submittedName>
</protein>
<evidence type="ECO:0000313" key="2">
    <source>
        <dbReference type="EMBL" id="KAH1114292.1"/>
    </source>
</evidence>